<protein>
    <recommendedName>
        <fullName evidence="3">DUF883 domain-containing protein</fullName>
    </recommendedName>
</protein>
<dbReference type="EMBL" id="LNYW01000046">
    <property type="protein sequence ID" value="KTD60064.1"/>
    <property type="molecule type" value="Genomic_DNA"/>
</dbReference>
<organism evidence="1 2">
    <name type="scientific">Legionella shakespearei DSM 23087</name>
    <dbReference type="NCBI Taxonomy" id="1122169"/>
    <lineage>
        <taxon>Bacteria</taxon>
        <taxon>Pseudomonadati</taxon>
        <taxon>Pseudomonadota</taxon>
        <taxon>Gammaproteobacteria</taxon>
        <taxon>Legionellales</taxon>
        <taxon>Legionellaceae</taxon>
        <taxon>Legionella</taxon>
    </lineage>
</organism>
<keyword evidence="2" id="KW-1185">Reference proteome</keyword>
<reference evidence="1 2" key="1">
    <citation type="submission" date="2015-11" db="EMBL/GenBank/DDBJ databases">
        <title>Genomic analysis of 38 Legionella species identifies large and diverse effector repertoires.</title>
        <authorList>
            <person name="Burstein D."/>
            <person name="Amaro F."/>
            <person name="Zusman T."/>
            <person name="Lifshitz Z."/>
            <person name="Cohen O."/>
            <person name="Gilbert J.A."/>
            <person name="Pupko T."/>
            <person name="Shuman H.A."/>
            <person name="Segal G."/>
        </authorList>
    </citation>
    <scope>NUCLEOTIDE SEQUENCE [LARGE SCALE GENOMIC DNA]</scope>
    <source>
        <strain evidence="1 2">ATCC 49655</strain>
    </source>
</reference>
<dbReference type="PATRIC" id="fig|1122169.6.peg.2084"/>
<dbReference type="RefSeq" id="WP_018576077.1">
    <property type="nucleotide sequence ID" value="NZ_KB892382.1"/>
</dbReference>
<name>A0A0W0YT63_9GAMM</name>
<gene>
    <name evidence="1" type="ORF">Lsha_1814</name>
</gene>
<dbReference type="Proteomes" id="UP000054600">
    <property type="component" value="Unassembled WGS sequence"/>
</dbReference>
<dbReference type="STRING" id="1122169.Lsha_1814"/>
<evidence type="ECO:0000313" key="1">
    <source>
        <dbReference type="EMBL" id="KTD60064.1"/>
    </source>
</evidence>
<sequence length="84" mass="9021">MESLNKSKASNDKANVGAAAAELLKESKKLANELYEEGLGKVSDVEENVKQYSDQLLKKVQENPLTSVLVAGGIGFLLSKILSK</sequence>
<dbReference type="eggNOG" id="COG4575">
    <property type="taxonomic scope" value="Bacteria"/>
</dbReference>
<dbReference type="AlphaFoldDB" id="A0A0W0YT63"/>
<dbReference type="OrthoDB" id="5640839at2"/>
<evidence type="ECO:0008006" key="3">
    <source>
        <dbReference type="Google" id="ProtNLM"/>
    </source>
</evidence>
<proteinExistence type="predicted"/>
<comment type="caution">
    <text evidence="1">The sequence shown here is derived from an EMBL/GenBank/DDBJ whole genome shotgun (WGS) entry which is preliminary data.</text>
</comment>
<accession>A0A0W0YT63</accession>
<evidence type="ECO:0000313" key="2">
    <source>
        <dbReference type="Proteomes" id="UP000054600"/>
    </source>
</evidence>